<feature type="coiled-coil region" evidence="6">
    <location>
        <begin position="274"/>
        <end position="303"/>
    </location>
</feature>
<feature type="compositionally biased region" description="Basic and acidic residues" evidence="7">
    <location>
        <begin position="84"/>
        <end position="93"/>
    </location>
</feature>
<keyword evidence="5" id="KW-0206">Cytoskeleton</keyword>
<accession>A0A3S3Q9Z8</accession>
<evidence type="ECO:0000256" key="1">
    <source>
        <dbReference type="ARBA" id="ARBA00004245"/>
    </source>
</evidence>
<sequence length="486" mass="51920">MDAGNGVATDGDNIIERDPLADGLGLSSEKENENVKNGVDSLQVIDILEDSSKVEGHDSVAVEDGASSTAVSESQSSKHVKKKSGAERGDHSRNGKTPISEGARKGLSFPRNQRRGLSQSLSFPVKGILTSGSSKSIEEKKMTPDAKHTRMNAVEAAPMVSNSSLNSTSRSNHSSRRASAGVSSVNANAGSSRLSARQTTLASMPSIRRSLPVKSGSVTENVNVSSSEATQPHDQNQELLREGLPIKDDENTRSSGSGFVFRLNERAEKRKEFFSKLEEKTHAKELEKSNLQAKSKVNQEEEIKKLRKSLTFKAAPMPSFYQEPAPPKVELKKIPTTRPKSPKLGRRKPSIVATDNSPLGDESCRSSYSSLDPSKSNGGSRPSSTGDLAASKKAVRRSLSKLPSQKSSATKTEGKTLNTNSKITGTENNSANACSEENQNKSLEDSALETEAKTEQVPIQDAVVGDKMILGFSDPVTALNGVSVVG</sequence>
<comment type="similarity">
    <text evidence="2">Belongs to the TPX2 family.</text>
</comment>
<gene>
    <name evidence="9" type="ORF">CKAN_01084400</name>
</gene>
<feature type="compositionally biased region" description="Polar residues" evidence="7">
    <location>
        <begin position="365"/>
        <end position="386"/>
    </location>
</feature>
<dbReference type="AlphaFoldDB" id="A0A3S3Q9Z8"/>
<feature type="compositionally biased region" description="Basic residues" evidence="7">
    <location>
        <begin position="340"/>
        <end position="349"/>
    </location>
</feature>
<evidence type="ECO:0000256" key="7">
    <source>
        <dbReference type="SAM" id="MobiDB-lite"/>
    </source>
</evidence>
<name>A0A3S3Q9Z8_9MAGN</name>
<evidence type="ECO:0000256" key="4">
    <source>
        <dbReference type="ARBA" id="ARBA00022701"/>
    </source>
</evidence>
<dbReference type="Proteomes" id="UP000283530">
    <property type="component" value="Unassembled WGS sequence"/>
</dbReference>
<dbReference type="Pfam" id="PF06886">
    <property type="entry name" value="TPX2"/>
    <property type="match status" value="1"/>
</dbReference>
<dbReference type="GO" id="GO:0005874">
    <property type="term" value="C:microtubule"/>
    <property type="evidence" value="ECO:0007669"/>
    <property type="project" value="UniProtKB-KW"/>
</dbReference>
<feature type="compositionally biased region" description="Basic and acidic residues" evidence="7">
    <location>
        <begin position="136"/>
        <end position="148"/>
    </location>
</feature>
<dbReference type="GO" id="GO:0000226">
    <property type="term" value="P:microtubule cytoskeleton organization"/>
    <property type="evidence" value="ECO:0007669"/>
    <property type="project" value="InterPro"/>
</dbReference>
<feature type="compositionally biased region" description="Polar residues" evidence="7">
    <location>
        <begin position="401"/>
        <end position="426"/>
    </location>
</feature>
<organism evidence="9 10">
    <name type="scientific">Cinnamomum micranthum f. kanehirae</name>
    <dbReference type="NCBI Taxonomy" id="337451"/>
    <lineage>
        <taxon>Eukaryota</taxon>
        <taxon>Viridiplantae</taxon>
        <taxon>Streptophyta</taxon>
        <taxon>Embryophyta</taxon>
        <taxon>Tracheophyta</taxon>
        <taxon>Spermatophyta</taxon>
        <taxon>Magnoliopsida</taxon>
        <taxon>Magnoliidae</taxon>
        <taxon>Laurales</taxon>
        <taxon>Lauraceae</taxon>
        <taxon>Cinnamomum</taxon>
    </lineage>
</organism>
<keyword evidence="3" id="KW-0963">Cytoplasm</keyword>
<dbReference type="EMBL" id="QPKB01000004">
    <property type="protein sequence ID" value="RWR82133.1"/>
    <property type="molecule type" value="Genomic_DNA"/>
</dbReference>
<evidence type="ECO:0000256" key="6">
    <source>
        <dbReference type="SAM" id="Coils"/>
    </source>
</evidence>
<reference evidence="9 10" key="1">
    <citation type="journal article" date="2019" name="Nat. Plants">
        <title>Stout camphor tree genome fills gaps in understanding of flowering plant genome evolution.</title>
        <authorList>
            <person name="Chaw S.M."/>
            <person name="Liu Y.C."/>
            <person name="Wu Y.W."/>
            <person name="Wang H.Y."/>
            <person name="Lin C.I."/>
            <person name="Wu C.S."/>
            <person name="Ke H.M."/>
            <person name="Chang L.Y."/>
            <person name="Hsu C.Y."/>
            <person name="Yang H.T."/>
            <person name="Sudianto E."/>
            <person name="Hsu M.H."/>
            <person name="Wu K.P."/>
            <person name="Wang L.N."/>
            <person name="Leebens-Mack J.H."/>
            <person name="Tsai I.J."/>
        </authorList>
    </citation>
    <scope>NUCLEOTIDE SEQUENCE [LARGE SCALE GENOMIC DNA]</scope>
    <source>
        <strain evidence="10">cv. Chaw 1501</strain>
        <tissue evidence="9">Young leaves</tissue>
    </source>
</reference>
<dbReference type="InterPro" id="IPR044806">
    <property type="entry name" value="WVD2/WDL1-4"/>
</dbReference>
<proteinExistence type="inferred from homology"/>
<keyword evidence="6" id="KW-0175">Coiled coil</keyword>
<comment type="caution">
    <text evidence="9">The sequence shown here is derived from an EMBL/GenBank/DDBJ whole genome shotgun (WGS) entry which is preliminary data.</text>
</comment>
<feature type="compositionally biased region" description="Low complexity" evidence="7">
    <location>
        <begin position="427"/>
        <end position="437"/>
    </location>
</feature>
<dbReference type="OrthoDB" id="1939285at2759"/>
<evidence type="ECO:0000313" key="9">
    <source>
        <dbReference type="EMBL" id="RWR82133.1"/>
    </source>
</evidence>
<feature type="region of interest" description="Disordered" evidence="7">
    <location>
        <begin position="1"/>
        <end position="203"/>
    </location>
</feature>
<feature type="compositionally biased region" description="Low complexity" evidence="7">
    <location>
        <begin position="161"/>
        <end position="192"/>
    </location>
</feature>
<evidence type="ECO:0000259" key="8">
    <source>
        <dbReference type="Pfam" id="PF06886"/>
    </source>
</evidence>
<keyword evidence="4" id="KW-0493">Microtubule</keyword>
<feature type="compositionally biased region" description="Polar residues" evidence="7">
    <location>
        <begin position="193"/>
        <end position="203"/>
    </location>
</feature>
<feature type="compositionally biased region" description="Low complexity" evidence="7">
    <location>
        <begin position="67"/>
        <end position="77"/>
    </location>
</feature>
<evidence type="ECO:0000313" key="10">
    <source>
        <dbReference type="Proteomes" id="UP000283530"/>
    </source>
</evidence>
<feature type="domain" description="TPX2 C-terminal" evidence="8">
    <location>
        <begin position="259"/>
        <end position="334"/>
    </location>
</feature>
<dbReference type="InterPro" id="IPR027329">
    <property type="entry name" value="TPX2_C"/>
</dbReference>
<comment type="subcellular location">
    <subcellularLocation>
        <location evidence="1">Cytoplasm</location>
        <location evidence="1">Cytoskeleton</location>
    </subcellularLocation>
</comment>
<evidence type="ECO:0000256" key="3">
    <source>
        <dbReference type="ARBA" id="ARBA00022490"/>
    </source>
</evidence>
<dbReference type="GO" id="GO:0008017">
    <property type="term" value="F:microtubule binding"/>
    <property type="evidence" value="ECO:0007669"/>
    <property type="project" value="InterPro"/>
</dbReference>
<feature type="compositionally biased region" description="Basic and acidic residues" evidence="7">
    <location>
        <begin position="50"/>
        <end position="60"/>
    </location>
</feature>
<evidence type="ECO:0000256" key="2">
    <source>
        <dbReference type="ARBA" id="ARBA00005885"/>
    </source>
</evidence>
<protein>
    <submittedName>
        <fullName evidence="9">Protein WVD2-like protein 4 isoform X2</fullName>
    </submittedName>
</protein>
<dbReference type="PANTHER" id="PTHR46372">
    <property type="entry name" value="PROTEIN WVD2-LIKE 3"/>
    <property type="match status" value="1"/>
</dbReference>
<evidence type="ECO:0000256" key="5">
    <source>
        <dbReference type="ARBA" id="ARBA00023212"/>
    </source>
</evidence>
<keyword evidence="10" id="KW-1185">Reference proteome</keyword>
<feature type="compositionally biased region" description="Basic and acidic residues" evidence="7">
    <location>
        <begin position="438"/>
        <end position="454"/>
    </location>
</feature>
<feature type="region of interest" description="Disordered" evidence="7">
    <location>
        <begin position="317"/>
        <end position="455"/>
    </location>
</feature>
<dbReference type="PANTHER" id="PTHR46372:SF26">
    <property type="entry name" value="(WILD MALAYSIAN BANANA) HYPOTHETICAL PROTEIN"/>
    <property type="match status" value="1"/>
</dbReference>